<organism evidence="2 3">
    <name type="scientific">Kitasatospora herbaricolor</name>
    <dbReference type="NCBI Taxonomy" id="68217"/>
    <lineage>
        <taxon>Bacteria</taxon>
        <taxon>Bacillati</taxon>
        <taxon>Actinomycetota</taxon>
        <taxon>Actinomycetes</taxon>
        <taxon>Kitasatosporales</taxon>
        <taxon>Streptomycetaceae</taxon>
        <taxon>Kitasatospora</taxon>
    </lineage>
</organism>
<evidence type="ECO:0000313" key="3">
    <source>
        <dbReference type="Proteomes" id="UP001432014"/>
    </source>
</evidence>
<evidence type="ECO:0000256" key="1">
    <source>
        <dbReference type="SAM" id="Coils"/>
    </source>
</evidence>
<evidence type="ECO:0000313" key="2">
    <source>
        <dbReference type="EMBL" id="WUS54353.1"/>
    </source>
</evidence>
<evidence type="ECO:0008006" key="4">
    <source>
        <dbReference type="Google" id="ProtNLM"/>
    </source>
</evidence>
<name>A0ABZ1W0K2_9ACTN</name>
<sequence length="147" mass="16252">MTSPAERTLTDDGVTAQTAQALRAAMQRLFAGKPQRTDGRLTKQNLWQEAGVSRATMNRAHTILEEWDLHVAEHGSATPGEARRDEEIAELKRKLAEKTRECTTLQRRLDAAATAIAALHHDNTLLREELAAHGATVIPLHRPRGHA</sequence>
<accession>A0ABZ1W0K2</accession>
<dbReference type="EMBL" id="CP108482">
    <property type="protein sequence ID" value="WUS54353.1"/>
    <property type="molecule type" value="Genomic_DNA"/>
</dbReference>
<dbReference type="RefSeq" id="WP_329492966.1">
    <property type="nucleotide sequence ID" value="NZ_CP108460.1"/>
</dbReference>
<gene>
    <name evidence="2" type="ORF">OG469_01825</name>
</gene>
<keyword evidence="3" id="KW-1185">Reference proteome</keyword>
<reference evidence="2 3" key="1">
    <citation type="submission" date="2022-10" db="EMBL/GenBank/DDBJ databases">
        <title>The complete genomes of actinobacterial strains from the NBC collection.</title>
        <authorList>
            <person name="Joergensen T.S."/>
            <person name="Alvarez Arevalo M."/>
            <person name="Sterndorff E.B."/>
            <person name="Faurdal D."/>
            <person name="Vuksanovic O."/>
            <person name="Mourched A.-S."/>
            <person name="Charusanti P."/>
            <person name="Shaw S."/>
            <person name="Blin K."/>
            <person name="Weber T."/>
        </authorList>
    </citation>
    <scope>NUCLEOTIDE SEQUENCE [LARGE SCALE GENOMIC DNA]</scope>
    <source>
        <strain evidence="2 3">NBC_01247</strain>
    </source>
</reference>
<proteinExistence type="predicted"/>
<protein>
    <recommendedName>
        <fullName evidence="4">GntR family transcriptional regulator</fullName>
    </recommendedName>
</protein>
<feature type="coiled-coil region" evidence="1">
    <location>
        <begin position="81"/>
        <end position="108"/>
    </location>
</feature>
<dbReference type="Proteomes" id="UP001432014">
    <property type="component" value="Chromosome"/>
</dbReference>
<keyword evidence="1" id="KW-0175">Coiled coil</keyword>